<dbReference type="PROSITE" id="PS00211">
    <property type="entry name" value="ABC_TRANSPORTER_1"/>
    <property type="match status" value="1"/>
</dbReference>
<dbReference type="InterPro" id="IPR003593">
    <property type="entry name" value="AAA+_ATPase"/>
</dbReference>
<keyword evidence="6 9" id="KW-1133">Transmembrane helix</keyword>
<comment type="caution">
    <text evidence="11">The sequence shown here is derived from an EMBL/GenBank/DDBJ whole genome shotgun (WGS) entry which is preliminary data.</text>
</comment>
<gene>
    <name evidence="11" type="ORF">Rsub_09078</name>
</gene>
<keyword evidence="2" id="KW-0813">Transport</keyword>
<dbReference type="GO" id="GO:0140359">
    <property type="term" value="F:ABC-type transporter activity"/>
    <property type="evidence" value="ECO:0007669"/>
    <property type="project" value="InterPro"/>
</dbReference>
<reference evidence="11 12" key="1">
    <citation type="journal article" date="2018" name="Sci. Rep.">
        <title>Raphidocelis subcapitata (=Pseudokirchneriella subcapitata) provides an insight into genome evolution and environmental adaptations in the Sphaeropleales.</title>
        <authorList>
            <person name="Suzuki S."/>
            <person name="Yamaguchi H."/>
            <person name="Nakajima N."/>
            <person name="Kawachi M."/>
        </authorList>
    </citation>
    <scope>NUCLEOTIDE SEQUENCE [LARGE SCALE GENOMIC DNA]</scope>
    <source>
        <strain evidence="11 12">NIES-35</strain>
    </source>
</reference>
<evidence type="ECO:0000313" key="11">
    <source>
        <dbReference type="EMBL" id="GBF96283.1"/>
    </source>
</evidence>
<keyword evidence="12" id="KW-1185">Reference proteome</keyword>
<evidence type="ECO:0000313" key="12">
    <source>
        <dbReference type="Proteomes" id="UP000247498"/>
    </source>
</evidence>
<dbReference type="PROSITE" id="PS50893">
    <property type="entry name" value="ABC_TRANSPORTER_2"/>
    <property type="match status" value="1"/>
</dbReference>
<feature type="domain" description="ABC transporter" evidence="10">
    <location>
        <begin position="155"/>
        <end position="403"/>
    </location>
</feature>
<sequence length="858" mass="91311">MPDRVLIQPTAGTAGLTPGSTTVIALWVPVVVFAHLFAGFWLLKTWLLNSPSLFGRKGARSMRSKSGVSQRLASSVSAAKSSLRSQPALGGAAAAEGSPRRATPVIDAVATVAEGPETETETEAEPEAVFEALESVEASRSPPAAHSLSVAPLALEWQGIGCSYSTPTGPRQVLADVWGSAQPGEMQALLGPSGAGKSTFMDILALRKSVGNLTGRLLVNGVRATRRFVRKTSYVPQEDNFVPTMTTWEVMSFYADIILPAEWSKQRRRVRIREVLSEMGLAHAHRTIIGGTLPGGLMMRGLSGGERKRLAIAVGILAAPSVLFLDEPTSGLDSFAALTVMGYMKRMVLEQSQVVVASIHQPRSAIWQMFDTATLLASGRLMYTGPREGLTPWFSSLGYAYDPNLHGVSSDWALDLVAIGFAKPERFYGATMTTRDQLMAAASAFKAHYLASHGLDGDEPNSPAAGRSHGGRGPFASSGGGAPPPAGQGGSGIARALCCGAGGAARGGGLPVVGSHTSLSSLEAAGPFGGSRPPSAAGVGLGDVASKFATSAPRQCRTLLGRELLSITRNPFDVAGRTLTFVWVGIIMGALYYGTPFTATSARNRLNLIYMLLSFYCLMPYISMGLYTADKKFYLSDASSQLYRPGAYYVAKIAAITPFQIICACVFGLTVYGMAGLRHGAEATARMGLICTLMYLIAAQVLHACAIVAPNQDVAFMLSILWTTIQLLLSGFFVNFHEVLLNWITGGRYLSATYFAFEALLVNEFRGAFLSCANGLSATEVNFLLGAFPNTPETQKNQMRTFMTRDDPNCVLDTKAVIEYFRFGRGFGASVAILGGYLAACHALTFGAMLLAARRERR</sequence>
<organism evidence="11 12">
    <name type="scientific">Raphidocelis subcapitata</name>
    <dbReference type="NCBI Taxonomy" id="307507"/>
    <lineage>
        <taxon>Eukaryota</taxon>
        <taxon>Viridiplantae</taxon>
        <taxon>Chlorophyta</taxon>
        <taxon>core chlorophytes</taxon>
        <taxon>Chlorophyceae</taxon>
        <taxon>CS clade</taxon>
        <taxon>Sphaeropleales</taxon>
        <taxon>Selenastraceae</taxon>
        <taxon>Raphidocelis</taxon>
    </lineage>
</organism>
<evidence type="ECO:0000259" key="10">
    <source>
        <dbReference type="PROSITE" id="PS50893"/>
    </source>
</evidence>
<dbReference type="SMART" id="SM00382">
    <property type="entry name" value="AAA"/>
    <property type="match status" value="1"/>
</dbReference>
<comment type="subcellular location">
    <subcellularLocation>
        <location evidence="1">Membrane</location>
        <topology evidence="1">Multi-pass membrane protein</topology>
    </subcellularLocation>
</comment>
<feature type="transmembrane region" description="Helical" evidence="9">
    <location>
        <begin position="740"/>
        <end position="757"/>
    </location>
</feature>
<dbReference type="GO" id="GO:0016020">
    <property type="term" value="C:membrane"/>
    <property type="evidence" value="ECO:0007669"/>
    <property type="project" value="UniProtKB-SubCell"/>
</dbReference>
<protein>
    <submittedName>
        <fullName evidence="11">ABC transporter G family</fullName>
    </submittedName>
</protein>
<dbReference type="GO" id="GO:0016887">
    <property type="term" value="F:ATP hydrolysis activity"/>
    <property type="evidence" value="ECO:0007669"/>
    <property type="project" value="InterPro"/>
</dbReference>
<keyword evidence="5" id="KW-0067">ATP-binding</keyword>
<dbReference type="InterPro" id="IPR013525">
    <property type="entry name" value="ABC2_TM"/>
</dbReference>
<feature type="transmembrane region" description="Helical" evidence="9">
    <location>
        <begin position="649"/>
        <end position="675"/>
    </location>
</feature>
<dbReference type="Proteomes" id="UP000247498">
    <property type="component" value="Unassembled WGS sequence"/>
</dbReference>
<feature type="transmembrane region" description="Helical" evidence="9">
    <location>
        <begin position="24"/>
        <end position="43"/>
    </location>
</feature>
<dbReference type="GO" id="GO:0005524">
    <property type="term" value="F:ATP binding"/>
    <property type="evidence" value="ECO:0007669"/>
    <property type="project" value="UniProtKB-KW"/>
</dbReference>
<dbReference type="PANTHER" id="PTHR48041">
    <property type="entry name" value="ABC TRANSPORTER G FAMILY MEMBER 28"/>
    <property type="match status" value="1"/>
</dbReference>
<evidence type="ECO:0000256" key="5">
    <source>
        <dbReference type="ARBA" id="ARBA00022840"/>
    </source>
</evidence>
<evidence type="ECO:0000256" key="1">
    <source>
        <dbReference type="ARBA" id="ARBA00004141"/>
    </source>
</evidence>
<dbReference type="InterPro" id="IPR017871">
    <property type="entry name" value="ABC_transporter-like_CS"/>
</dbReference>
<evidence type="ECO:0000256" key="6">
    <source>
        <dbReference type="ARBA" id="ARBA00022989"/>
    </source>
</evidence>
<evidence type="ECO:0000256" key="4">
    <source>
        <dbReference type="ARBA" id="ARBA00022741"/>
    </source>
</evidence>
<name>A0A2V0PEF6_9CHLO</name>
<evidence type="ECO:0000256" key="3">
    <source>
        <dbReference type="ARBA" id="ARBA00022692"/>
    </source>
</evidence>
<keyword evidence="7 9" id="KW-0472">Membrane</keyword>
<dbReference type="Pfam" id="PF00005">
    <property type="entry name" value="ABC_tran"/>
    <property type="match status" value="1"/>
</dbReference>
<feature type="transmembrane region" description="Helical" evidence="9">
    <location>
        <begin position="687"/>
        <end position="709"/>
    </location>
</feature>
<evidence type="ECO:0000256" key="2">
    <source>
        <dbReference type="ARBA" id="ARBA00022448"/>
    </source>
</evidence>
<feature type="transmembrane region" description="Helical" evidence="9">
    <location>
        <begin position="827"/>
        <end position="853"/>
    </location>
</feature>
<feature type="transmembrane region" description="Helical" evidence="9">
    <location>
        <begin position="574"/>
        <end position="594"/>
    </location>
</feature>
<evidence type="ECO:0000256" key="7">
    <source>
        <dbReference type="ARBA" id="ARBA00023136"/>
    </source>
</evidence>
<dbReference type="PANTHER" id="PTHR48041:SF139">
    <property type="entry name" value="PROTEIN SCARLET"/>
    <property type="match status" value="1"/>
</dbReference>
<dbReference type="Pfam" id="PF01061">
    <property type="entry name" value="ABC2_membrane"/>
    <property type="match status" value="1"/>
</dbReference>
<dbReference type="InterPro" id="IPR003439">
    <property type="entry name" value="ABC_transporter-like_ATP-bd"/>
</dbReference>
<dbReference type="EMBL" id="BDRX01000077">
    <property type="protein sequence ID" value="GBF96283.1"/>
    <property type="molecule type" value="Genomic_DNA"/>
</dbReference>
<feature type="transmembrane region" description="Helical" evidence="9">
    <location>
        <begin position="606"/>
        <end position="629"/>
    </location>
</feature>
<evidence type="ECO:0000256" key="9">
    <source>
        <dbReference type="SAM" id="Phobius"/>
    </source>
</evidence>
<dbReference type="SUPFAM" id="SSF52540">
    <property type="entry name" value="P-loop containing nucleoside triphosphate hydrolases"/>
    <property type="match status" value="1"/>
</dbReference>
<keyword evidence="4" id="KW-0547">Nucleotide-binding</keyword>
<keyword evidence="3 9" id="KW-0812">Transmembrane</keyword>
<feature type="region of interest" description="Disordered" evidence="8">
    <location>
        <begin position="456"/>
        <end position="488"/>
    </location>
</feature>
<dbReference type="AlphaFoldDB" id="A0A2V0PEF6"/>
<dbReference type="InterPro" id="IPR050352">
    <property type="entry name" value="ABCG_transporters"/>
</dbReference>
<accession>A0A2V0PEF6</accession>
<feature type="transmembrane region" description="Helical" evidence="9">
    <location>
        <begin position="715"/>
        <end position="733"/>
    </location>
</feature>
<dbReference type="InterPro" id="IPR027417">
    <property type="entry name" value="P-loop_NTPase"/>
</dbReference>
<dbReference type="InParanoid" id="A0A2V0PEF6"/>
<dbReference type="OrthoDB" id="66620at2759"/>
<dbReference type="Gene3D" id="3.40.50.300">
    <property type="entry name" value="P-loop containing nucleotide triphosphate hydrolases"/>
    <property type="match status" value="1"/>
</dbReference>
<proteinExistence type="predicted"/>
<evidence type="ECO:0000256" key="8">
    <source>
        <dbReference type="SAM" id="MobiDB-lite"/>
    </source>
</evidence>